<keyword evidence="4" id="KW-1185">Reference proteome</keyword>
<dbReference type="GO" id="GO:0005737">
    <property type="term" value="C:cytoplasm"/>
    <property type="evidence" value="ECO:0007669"/>
    <property type="project" value="UniProtKB-ARBA"/>
</dbReference>
<gene>
    <name evidence="3" type="ORF">ECRASSUSDP1_LOCUS22382</name>
</gene>
<evidence type="ECO:0000313" key="4">
    <source>
        <dbReference type="Proteomes" id="UP001295684"/>
    </source>
</evidence>
<dbReference type="InterPro" id="IPR008979">
    <property type="entry name" value="Galactose-bd-like_sf"/>
</dbReference>
<evidence type="ECO:0000313" key="3">
    <source>
        <dbReference type="EMBL" id="CAI2380939.1"/>
    </source>
</evidence>
<name>A0AAD1XXX6_EUPCR</name>
<protein>
    <recommendedName>
        <fullName evidence="2">PITH domain-containing protein</fullName>
    </recommendedName>
</protein>
<dbReference type="InterPro" id="IPR010400">
    <property type="entry name" value="PITH_dom"/>
</dbReference>
<dbReference type="Gene3D" id="2.60.120.470">
    <property type="entry name" value="PITH domain"/>
    <property type="match status" value="1"/>
</dbReference>
<proteinExistence type="inferred from homology"/>
<accession>A0AAD1XXX6</accession>
<reference evidence="3" key="1">
    <citation type="submission" date="2023-07" db="EMBL/GenBank/DDBJ databases">
        <authorList>
            <consortium name="AG Swart"/>
            <person name="Singh M."/>
            <person name="Singh A."/>
            <person name="Seah K."/>
            <person name="Emmerich C."/>
        </authorList>
    </citation>
    <scope>NUCLEOTIDE SEQUENCE</scope>
    <source>
        <strain evidence="3">DP1</strain>
    </source>
</reference>
<dbReference type="Proteomes" id="UP001295684">
    <property type="component" value="Unassembled WGS sequence"/>
</dbReference>
<organism evidence="3 4">
    <name type="scientific">Euplotes crassus</name>
    <dbReference type="NCBI Taxonomy" id="5936"/>
    <lineage>
        <taxon>Eukaryota</taxon>
        <taxon>Sar</taxon>
        <taxon>Alveolata</taxon>
        <taxon>Ciliophora</taxon>
        <taxon>Intramacronucleata</taxon>
        <taxon>Spirotrichea</taxon>
        <taxon>Hypotrichia</taxon>
        <taxon>Euplotida</taxon>
        <taxon>Euplotidae</taxon>
        <taxon>Moneuplotes</taxon>
    </lineage>
</organism>
<dbReference type="SUPFAM" id="SSF49785">
    <property type="entry name" value="Galactose-binding domain-like"/>
    <property type="match status" value="1"/>
</dbReference>
<comment type="caution">
    <text evidence="3">The sequence shown here is derived from an EMBL/GenBank/DDBJ whole genome shotgun (WGS) entry which is preliminary data.</text>
</comment>
<feature type="domain" description="PITH" evidence="2">
    <location>
        <begin position="1"/>
        <end position="175"/>
    </location>
</feature>
<dbReference type="AlphaFoldDB" id="A0AAD1XXX6"/>
<dbReference type="InterPro" id="IPR037047">
    <property type="entry name" value="PITH_dom_sf"/>
</dbReference>
<dbReference type="Pfam" id="PF06201">
    <property type="entry name" value="PITH"/>
    <property type="match status" value="1"/>
</dbReference>
<dbReference type="InterPro" id="IPR045099">
    <property type="entry name" value="PITH1-like"/>
</dbReference>
<dbReference type="PROSITE" id="PS51532">
    <property type="entry name" value="PITH"/>
    <property type="match status" value="1"/>
</dbReference>
<dbReference type="PANTHER" id="PTHR12175">
    <property type="entry name" value="AD039 HT014 THIOREDOXIN FAMILY TRP26"/>
    <property type="match status" value="1"/>
</dbReference>
<comment type="similarity">
    <text evidence="1">Belongs to the PITHD1 family.</text>
</comment>
<dbReference type="PANTHER" id="PTHR12175:SF1">
    <property type="entry name" value="PITH DOMAIN-CONTAINING PROTEIN 1"/>
    <property type="match status" value="1"/>
</dbReference>
<evidence type="ECO:0000256" key="1">
    <source>
        <dbReference type="ARBA" id="ARBA00025788"/>
    </source>
</evidence>
<dbReference type="EMBL" id="CAMPGE010022951">
    <property type="protein sequence ID" value="CAI2380939.1"/>
    <property type="molecule type" value="Genomic_DNA"/>
</dbReference>
<sequence>MKHIDPHGIDLYGAIELEGLQAFNEEEEGSTKFVIKPREEMLEESKGTLRSDDDVELVIKIPFTSKVKIKAITIIGGEDGTAPKSIKLYPDLASVDFSILEDNEPAQEIDLIEDNSEGRVDYPVKLTKFQSVGTLTIGIDQNYGADNTEIKYIGFKGENLNQKAQAVITVYESRANLADHKNPMMDEMPKDV</sequence>
<evidence type="ECO:0000259" key="2">
    <source>
        <dbReference type="PROSITE" id="PS51532"/>
    </source>
</evidence>